<dbReference type="CDD" id="cd00920">
    <property type="entry name" value="Cupredoxin"/>
    <property type="match status" value="1"/>
</dbReference>
<dbReference type="Gene3D" id="2.60.40.420">
    <property type="entry name" value="Cupredoxins - blue copper proteins"/>
    <property type="match status" value="1"/>
</dbReference>
<gene>
    <name evidence="4" type="ORF">CC86DRAFT_408377</name>
</gene>
<protein>
    <recommendedName>
        <fullName evidence="6">Cupredoxin</fullName>
    </recommendedName>
</protein>
<dbReference type="AlphaFoldDB" id="A0A6A6ZVA2"/>
<evidence type="ECO:0000256" key="2">
    <source>
        <dbReference type="SAM" id="Phobius"/>
    </source>
</evidence>
<organism evidence="4 5">
    <name type="scientific">Ophiobolus disseminans</name>
    <dbReference type="NCBI Taxonomy" id="1469910"/>
    <lineage>
        <taxon>Eukaryota</taxon>
        <taxon>Fungi</taxon>
        <taxon>Dikarya</taxon>
        <taxon>Ascomycota</taxon>
        <taxon>Pezizomycotina</taxon>
        <taxon>Dothideomycetes</taxon>
        <taxon>Pleosporomycetidae</taxon>
        <taxon>Pleosporales</taxon>
        <taxon>Pleosporineae</taxon>
        <taxon>Phaeosphaeriaceae</taxon>
        <taxon>Ophiobolus</taxon>
    </lineage>
</organism>
<evidence type="ECO:0000313" key="4">
    <source>
        <dbReference type="EMBL" id="KAF2824277.1"/>
    </source>
</evidence>
<dbReference type="PANTHER" id="PTHR34883">
    <property type="entry name" value="SERINE-RICH PROTEIN, PUTATIVE-RELATED-RELATED"/>
    <property type="match status" value="1"/>
</dbReference>
<feature type="region of interest" description="Disordered" evidence="1">
    <location>
        <begin position="277"/>
        <end position="365"/>
    </location>
</feature>
<feature type="compositionally biased region" description="Basic and acidic residues" evidence="1">
    <location>
        <begin position="249"/>
        <end position="263"/>
    </location>
</feature>
<dbReference type="EMBL" id="MU006230">
    <property type="protein sequence ID" value="KAF2824277.1"/>
    <property type="molecule type" value="Genomic_DNA"/>
</dbReference>
<keyword evidence="2" id="KW-0812">Transmembrane</keyword>
<feature type="compositionally biased region" description="Polar residues" evidence="1">
    <location>
        <begin position="351"/>
        <end position="360"/>
    </location>
</feature>
<name>A0A6A6ZVA2_9PLEO</name>
<keyword evidence="5" id="KW-1185">Reference proteome</keyword>
<sequence length="450" mass="48136">MASRSSLWLRVFLVSLLLVSTLCLAQDVETNAREKDPTPSLSGSSSLTSSALAQTHTIQVGLADHKFKPDVTNAAVGDIVEFRFYPANHSVVRAAFGMPCIPYEMTGSQKTGFFSGFNAVNKVVDDPPKYSIKINDTSPIFFYCSAPGSCITYGMVGAINPNASTPIAEQQKGAKGSAYMLNPGEPFPPEAPLPSNVPGFTAPAPSTSAKKHGLSAGAIAGIAIAAISVVVLGALLFFFWGRTKSLTDEVERKQSSVVRRTDSDAGMLQSAAPQPTMYQHYSSPTASHLHSVSPQPLHGYNQSVSSSHTYNNPASSYFSPPPTQDQKYTSPILSTHPAFSFPHPSSPNPTYTSPIDQASPITHELPHDSSFAPQTHRQRSFSPHCLDAKLGPASPAPPYGFHVNSSSGPLEMEGTPVRKASVGGDKAEREGVRERGARWEEVKGEEGRMF</sequence>
<dbReference type="SUPFAM" id="SSF49503">
    <property type="entry name" value="Cupredoxins"/>
    <property type="match status" value="1"/>
</dbReference>
<feature type="chain" id="PRO_5025522273" description="Cupredoxin" evidence="3">
    <location>
        <begin position="26"/>
        <end position="450"/>
    </location>
</feature>
<evidence type="ECO:0000256" key="3">
    <source>
        <dbReference type="SAM" id="SignalP"/>
    </source>
</evidence>
<feature type="region of interest" description="Disordered" evidence="1">
    <location>
        <begin position="249"/>
        <end position="268"/>
    </location>
</feature>
<feature type="region of interest" description="Disordered" evidence="1">
    <location>
        <begin position="406"/>
        <end position="435"/>
    </location>
</feature>
<dbReference type="Proteomes" id="UP000799424">
    <property type="component" value="Unassembled WGS sequence"/>
</dbReference>
<feature type="compositionally biased region" description="Basic and acidic residues" evidence="1">
    <location>
        <begin position="425"/>
        <end position="435"/>
    </location>
</feature>
<dbReference type="InterPro" id="IPR008972">
    <property type="entry name" value="Cupredoxin"/>
</dbReference>
<dbReference type="InterPro" id="IPR052953">
    <property type="entry name" value="Ser-rich/MCO-related"/>
</dbReference>
<feature type="transmembrane region" description="Helical" evidence="2">
    <location>
        <begin position="214"/>
        <end position="240"/>
    </location>
</feature>
<accession>A0A6A6ZVA2</accession>
<reference evidence="4" key="1">
    <citation type="journal article" date="2020" name="Stud. Mycol.">
        <title>101 Dothideomycetes genomes: a test case for predicting lifestyles and emergence of pathogens.</title>
        <authorList>
            <person name="Haridas S."/>
            <person name="Albert R."/>
            <person name="Binder M."/>
            <person name="Bloem J."/>
            <person name="Labutti K."/>
            <person name="Salamov A."/>
            <person name="Andreopoulos B."/>
            <person name="Baker S."/>
            <person name="Barry K."/>
            <person name="Bills G."/>
            <person name="Bluhm B."/>
            <person name="Cannon C."/>
            <person name="Castanera R."/>
            <person name="Culley D."/>
            <person name="Daum C."/>
            <person name="Ezra D."/>
            <person name="Gonzalez J."/>
            <person name="Henrissat B."/>
            <person name="Kuo A."/>
            <person name="Liang C."/>
            <person name="Lipzen A."/>
            <person name="Lutzoni F."/>
            <person name="Magnuson J."/>
            <person name="Mondo S."/>
            <person name="Nolan M."/>
            <person name="Ohm R."/>
            <person name="Pangilinan J."/>
            <person name="Park H.-J."/>
            <person name="Ramirez L."/>
            <person name="Alfaro M."/>
            <person name="Sun H."/>
            <person name="Tritt A."/>
            <person name="Yoshinaga Y."/>
            <person name="Zwiers L.-H."/>
            <person name="Turgeon B."/>
            <person name="Goodwin S."/>
            <person name="Spatafora J."/>
            <person name="Crous P."/>
            <person name="Grigoriev I."/>
        </authorList>
    </citation>
    <scope>NUCLEOTIDE SEQUENCE</scope>
    <source>
        <strain evidence="4">CBS 113818</strain>
    </source>
</reference>
<dbReference type="PANTHER" id="PTHR34883:SF19">
    <property type="entry name" value="EXTRACELLULAR SERINE-RICH PROTEIN"/>
    <property type="match status" value="1"/>
</dbReference>
<keyword evidence="2" id="KW-1133">Transmembrane helix</keyword>
<keyword evidence="3" id="KW-0732">Signal</keyword>
<proteinExistence type="predicted"/>
<evidence type="ECO:0008006" key="6">
    <source>
        <dbReference type="Google" id="ProtNLM"/>
    </source>
</evidence>
<evidence type="ECO:0000313" key="5">
    <source>
        <dbReference type="Proteomes" id="UP000799424"/>
    </source>
</evidence>
<keyword evidence="2" id="KW-0472">Membrane</keyword>
<feature type="signal peptide" evidence="3">
    <location>
        <begin position="1"/>
        <end position="25"/>
    </location>
</feature>
<dbReference type="OrthoDB" id="2331100at2759"/>
<feature type="compositionally biased region" description="Low complexity" evidence="1">
    <location>
        <begin position="334"/>
        <end position="343"/>
    </location>
</feature>
<feature type="compositionally biased region" description="Polar residues" evidence="1">
    <location>
        <begin position="277"/>
        <end position="333"/>
    </location>
</feature>
<evidence type="ECO:0000256" key="1">
    <source>
        <dbReference type="SAM" id="MobiDB-lite"/>
    </source>
</evidence>